<dbReference type="EMBL" id="DVAB01000004">
    <property type="protein sequence ID" value="HIJ99980.1"/>
    <property type="molecule type" value="Genomic_DNA"/>
</dbReference>
<evidence type="ECO:0000313" key="6">
    <source>
        <dbReference type="EMBL" id="HIJ99980.1"/>
    </source>
</evidence>
<evidence type="ECO:0000256" key="3">
    <source>
        <dbReference type="ARBA" id="ARBA00025751"/>
    </source>
</evidence>
<keyword evidence="7" id="KW-1185">Reference proteome</keyword>
<sequence>MELKILKEEDNMLQAEVVGETTTFLNLLKEVLYEDKRVKSAAFVVNHPLSGNPQIIVRTESGSPMTALKNAAEKIEKLADEFEEKFKKAK</sequence>
<dbReference type="InterPro" id="IPR036603">
    <property type="entry name" value="RBP11-like"/>
</dbReference>
<dbReference type="Gene3D" id="3.30.1360.10">
    <property type="entry name" value="RNA polymerase, RBP11-like subunit"/>
    <property type="match status" value="1"/>
</dbReference>
<dbReference type="GO" id="GO:0003899">
    <property type="term" value="F:DNA-directed RNA polymerase activity"/>
    <property type="evidence" value="ECO:0007669"/>
    <property type="project" value="UniProtKB-UniRule"/>
</dbReference>
<dbReference type="InterPro" id="IPR009025">
    <property type="entry name" value="RBP11-like_dimer"/>
</dbReference>
<gene>
    <name evidence="4" type="primary">rpo11</name>
    <name evidence="4" type="synonym">rpoL</name>
    <name evidence="6" type="ORF">H1016_00390</name>
</gene>
<reference evidence="6 7" key="1">
    <citation type="journal article" name="Nat. Commun.">
        <title>Undinarchaeota illuminate DPANN phylogeny and the impact of gene transfer on archaeal evolution.</title>
        <authorList>
            <person name="Dombrowski N."/>
            <person name="Williams T.A."/>
            <person name="Sun J."/>
            <person name="Woodcroft B.J."/>
            <person name="Lee J.H."/>
            <person name="Minh B.Q."/>
            <person name="Rinke C."/>
            <person name="Spang A."/>
        </authorList>
    </citation>
    <scope>NUCLEOTIDE SEQUENCE [LARGE SCALE GENOMIC DNA]</scope>
    <source>
        <strain evidence="6">MAG_bin1129</strain>
    </source>
</reference>
<dbReference type="GO" id="GO:0000428">
    <property type="term" value="C:DNA-directed RNA polymerase complex"/>
    <property type="evidence" value="ECO:0007669"/>
    <property type="project" value="UniProtKB-KW"/>
</dbReference>
<dbReference type="GO" id="GO:0005737">
    <property type="term" value="C:cytoplasm"/>
    <property type="evidence" value="ECO:0007669"/>
    <property type="project" value="UniProtKB-SubCell"/>
</dbReference>
<comment type="subcellular location">
    <subcellularLocation>
        <location evidence="4">Cytoplasm</location>
    </subcellularLocation>
</comment>
<dbReference type="AlphaFoldDB" id="A0A832V0R4"/>
<keyword evidence="4" id="KW-0808">Transferase</keyword>
<dbReference type="GO" id="GO:0046983">
    <property type="term" value="F:protein dimerization activity"/>
    <property type="evidence" value="ECO:0007669"/>
    <property type="project" value="InterPro"/>
</dbReference>
<protein>
    <recommendedName>
        <fullName evidence="4">DNA-directed RNA polymerase subunit Rpo11</fullName>
        <ecNumber evidence="4">2.7.7.6</ecNumber>
    </recommendedName>
    <alternativeName>
        <fullName evidence="4">DNA-directed RNA polymerase subunit L</fullName>
    </alternativeName>
</protein>
<evidence type="ECO:0000256" key="2">
    <source>
        <dbReference type="ARBA" id="ARBA00023163"/>
    </source>
</evidence>
<dbReference type="SUPFAM" id="SSF55257">
    <property type="entry name" value="RBP11-like subunits of RNA polymerase"/>
    <property type="match status" value="1"/>
</dbReference>
<dbReference type="GO" id="GO:0006351">
    <property type="term" value="P:DNA-templated transcription"/>
    <property type="evidence" value="ECO:0007669"/>
    <property type="project" value="UniProtKB-UniRule"/>
</dbReference>
<organism evidence="6 7">
    <name type="scientific">Candidatus Naiadarchaeum limnaeum</name>
    <dbReference type="NCBI Taxonomy" id="2756139"/>
    <lineage>
        <taxon>Archaea</taxon>
        <taxon>Candidatus Undinarchaeota</taxon>
        <taxon>Candidatus Undinarchaeia</taxon>
        <taxon>Candidatus Naiadarchaeales</taxon>
        <taxon>Candidatus Naiadarchaeaceae</taxon>
        <taxon>Candidatus Naiadarchaeum</taxon>
    </lineage>
</organism>
<evidence type="ECO:0000256" key="1">
    <source>
        <dbReference type="ARBA" id="ARBA00022478"/>
    </source>
</evidence>
<evidence type="ECO:0000313" key="7">
    <source>
        <dbReference type="Proteomes" id="UP000646946"/>
    </source>
</evidence>
<comment type="similarity">
    <text evidence="3 4">Belongs to the archaeal Rpo11/eukaryotic RPB11/RPC19 RNA polymerase subunit family.</text>
</comment>
<evidence type="ECO:0000259" key="5">
    <source>
        <dbReference type="Pfam" id="PF13656"/>
    </source>
</evidence>
<keyword evidence="1 4" id="KW-0240">DNA-directed RNA polymerase</keyword>
<dbReference type="CDD" id="cd06927">
    <property type="entry name" value="RNAP_L"/>
    <property type="match status" value="1"/>
</dbReference>
<feature type="domain" description="DNA-directed RNA polymerase RBP11-like dimerisation" evidence="5">
    <location>
        <begin position="16"/>
        <end position="85"/>
    </location>
</feature>
<comment type="subunit">
    <text evidence="4">Part of the RNA polymerase complex.</text>
</comment>
<comment type="catalytic activity">
    <reaction evidence="4">
        <text>RNA(n) + a ribonucleoside 5'-triphosphate = RNA(n+1) + diphosphate</text>
        <dbReference type="Rhea" id="RHEA:21248"/>
        <dbReference type="Rhea" id="RHEA-COMP:14527"/>
        <dbReference type="Rhea" id="RHEA-COMP:17342"/>
        <dbReference type="ChEBI" id="CHEBI:33019"/>
        <dbReference type="ChEBI" id="CHEBI:61557"/>
        <dbReference type="ChEBI" id="CHEBI:140395"/>
        <dbReference type="EC" id="2.7.7.6"/>
    </reaction>
</comment>
<comment type="function">
    <text evidence="4">DNA-dependent RNA polymerase (RNAP) catalyzes the transcription of DNA into RNA using the four ribonucleoside triphosphates as substrates.</text>
</comment>
<keyword evidence="2 4" id="KW-0804">Transcription</keyword>
<dbReference type="InterPro" id="IPR022905">
    <property type="entry name" value="Rpo11-like"/>
</dbReference>
<dbReference type="HAMAP" id="MF_00261">
    <property type="entry name" value="RNApol_arch_Rpo11"/>
    <property type="match status" value="1"/>
</dbReference>
<dbReference type="EC" id="2.7.7.6" evidence="4"/>
<name>A0A832V0R4_9ARCH</name>
<dbReference type="Proteomes" id="UP000646946">
    <property type="component" value="Unassembled WGS sequence"/>
</dbReference>
<accession>A0A832V0R4</accession>
<dbReference type="Pfam" id="PF13656">
    <property type="entry name" value="RNA_pol_L_2"/>
    <property type="match status" value="1"/>
</dbReference>
<keyword evidence="4" id="KW-0963">Cytoplasm</keyword>
<dbReference type="PANTHER" id="PTHR13946:SF28">
    <property type="entry name" value="DNA-DIRECTED RNA POLYMERASES I AND III SUBUNIT RPAC2"/>
    <property type="match status" value="1"/>
</dbReference>
<dbReference type="PANTHER" id="PTHR13946">
    <property type="entry name" value="DNA-DIRECTED RNA POLYMERASE I,II,III"/>
    <property type="match status" value="1"/>
</dbReference>
<comment type="caution">
    <text evidence="6">The sequence shown here is derived from an EMBL/GenBank/DDBJ whole genome shotgun (WGS) entry which is preliminary data.</text>
</comment>
<proteinExistence type="inferred from homology"/>
<evidence type="ECO:0000256" key="4">
    <source>
        <dbReference type="HAMAP-Rule" id="MF_00261"/>
    </source>
</evidence>
<keyword evidence="4" id="KW-0548">Nucleotidyltransferase</keyword>